<dbReference type="Pfam" id="PF12008">
    <property type="entry name" value="EcoR124_C"/>
    <property type="match status" value="1"/>
</dbReference>
<dbReference type="GO" id="GO:0009035">
    <property type="term" value="F:type I site-specific deoxyribonuclease activity"/>
    <property type="evidence" value="ECO:0007669"/>
    <property type="project" value="UniProtKB-EC"/>
</dbReference>
<comment type="catalytic activity">
    <reaction evidence="1 10">
        <text>Endonucleolytic cleavage of DNA to give random double-stranded fragments with terminal 5'-phosphates, ATP is simultaneously hydrolyzed.</text>
        <dbReference type="EC" id="3.1.21.3"/>
    </reaction>
</comment>
<dbReference type="Pfam" id="PF04313">
    <property type="entry name" value="HSDR_N"/>
    <property type="match status" value="1"/>
</dbReference>
<comment type="caution">
    <text evidence="12">The sequence shown here is derived from an EMBL/GenBank/DDBJ whole genome shotgun (WGS) entry which is preliminary data.</text>
</comment>
<evidence type="ECO:0000256" key="4">
    <source>
        <dbReference type="ARBA" id="ARBA00022741"/>
    </source>
</evidence>
<dbReference type="GO" id="GO:0003677">
    <property type="term" value="F:DNA binding"/>
    <property type="evidence" value="ECO:0007669"/>
    <property type="project" value="UniProtKB-KW"/>
</dbReference>
<dbReference type="PANTHER" id="PTHR30195">
    <property type="entry name" value="TYPE I SITE-SPECIFIC DEOXYRIBONUCLEASE PROTEIN SUBUNIT M AND R"/>
    <property type="match status" value="1"/>
</dbReference>
<dbReference type="Gene3D" id="3.90.1570.50">
    <property type="match status" value="2"/>
</dbReference>
<dbReference type="EMBL" id="NRJG01000098">
    <property type="protein sequence ID" value="RIY36815.1"/>
    <property type="molecule type" value="Genomic_DNA"/>
</dbReference>
<dbReference type="RefSeq" id="WP_119531814.1">
    <property type="nucleotide sequence ID" value="NZ_JBHSSP010000036.1"/>
</dbReference>
<name>A0A3A1YGK8_9GAMM</name>
<evidence type="ECO:0000256" key="10">
    <source>
        <dbReference type="RuleBase" id="RU364115"/>
    </source>
</evidence>
<keyword evidence="4 10" id="KW-0547">Nucleotide-binding</keyword>
<dbReference type="InterPro" id="IPR040980">
    <property type="entry name" value="SWI2_SNF2"/>
</dbReference>
<dbReference type="PANTHER" id="PTHR30195:SF16">
    <property type="entry name" value="TYPE I RESTRICTION ENZYME ENDONUCLEASE SUBUNIT"/>
    <property type="match status" value="1"/>
</dbReference>
<sequence>MTIANSIVDPKFVILENYEKIVTNDFDYQSEEKLESVLVQDLAALGYEVLTDVKNPNALRANLRKQIERLNNYHFTDDDWDDFLKHYIDKQDDTPVAKAKIIHNELVFDLKFRDGDLKNIYILDKEDLSRNHLQVIRQFKNGHNRYDVTILVNGLPLVQIELKKRGASIQEAFNQMARYANESFNMDSSLFKYLQVFIISNGTDTRYFANTSIVQSSGSTAVKNSFDFTINWAQYDNTLIQDLKDFTATFLQPHTLLSVITKYSVLDSRDVLLLLRPYQIAATERIIDRIQTIDRENQWGTVKKGGFIWHTTGSGKTLTSFKAACLAKDLECVDKVVFVVDRKDLDHQTLIEYKRFDETSVIGSNSTNALRNNLENNDNKIVVTTIQKLNHLIKQADNLEIYQRKVVFIFDECHRSQFGEAQRNINHKFKNFCQFGFTGTPIFEENSFKDSATTNSVFGDILHSYVITDAIRDKKVLTFKVDYHNVYKAAKNQENIRDEDKLADKATRQMLLHPERIKAIAKFMLEIYGQKTHRSSTNSTGFNAMFAVDSVEAAKKYYETFKQLQAGAAHPLRIATIFSYAANERPSAIGEIADETLEMNTSKLSGTSKEFLKNAIRDYNNYFNTAFDIDQAEGFQNYYRDLSSKVKERQIDLLIVVGMFLTGFDAPRLNTLFVDKNLSYHGLIQAFSRTNRIYDATKSCGNVVCFRNLEEATVQALKLFANHKSFKGSIDDILTPSLDKIIFGYEDNEGNRVIGLNEASQAVLESKSKSDSNTFSPEEFKEFKKNLHTYLDLRNRARNYYEFNLLEEQNTLQHQLNSTAFGTPEYQQILERSNEVAQKAVDLGFDLTPFKDTKILTPKERQDLQSIYLHNSNEYNKNPILSQDQEEDCEVTFEIEFLKTQDITIDYICQLLFEEKESGRDKQEIKETVSSIVNSSLEYHPKTELISDFIEQGELKDQDSPEEIFKSLQVFADHVCTQEIHTLIQEEQLKPDEAKEYIERSLSRGYAEYNGDELSNIIPRTQNPLTGNPTQKKKSVWQKIQVFVDKFKGLASGIW</sequence>
<dbReference type="AlphaFoldDB" id="A0A3A1YGK8"/>
<accession>A0A3A1YGK8</accession>
<dbReference type="CDD" id="cd18800">
    <property type="entry name" value="SF2_C_EcoR124I-like"/>
    <property type="match status" value="1"/>
</dbReference>
<dbReference type="InterPro" id="IPR007409">
    <property type="entry name" value="Restrct_endonuc_type1_HsdR_N"/>
</dbReference>
<dbReference type="InterPro" id="IPR022625">
    <property type="entry name" value="TypeI_RM_Rsu_C"/>
</dbReference>
<keyword evidence="6" id="KW-0255">Endonuclease</keyword>
<dbReference type="CDD" id="cd18030">
    <property type="entry name" value="DEXHc_RE_I_HsdR"/>
    <property type="match status" value="1"/>
</dbReference>
<comment type="function">
    <text evidence="10">Subunit R is required for both nuclease and ATPase activities, but not for modification.</text>
</comment>
<evidence type="ECO:0000256" key="5">
    <source>
        <dbReference type="ARBA" id="ARBA00022747"/>
    </source>
</evidence>
<evidence type="ECO:0000256" key="9">
    <source>
        <dbReference type="ARBA" id="ARBA00023125"/>
    </source>
</evidence>
<evidence type="ECO:0000313" key="13">
    <source>
        <dbReference type="Proteomes" id="UP000265916"/>
    </source>
</evidence>
<dbReference type="Pfam" id="PF18766">
    <property type="entry name" value="SWI2_SNF2"/>
    <property type="match status" value="1"/>
</dbReference>
<evidence type="ECO:0000256" key="6">
    <source>
        <dbReference type="ARBA" id="ARBA00022759"/>
    </source>
</evidence>
<evidence type="ECO:0000256" key="3">
    <source>
        <dbReference type="ARBA" id="ARBA00022722"/>
    </source>
</evidence>
<dbReference type="GO" id="GO:0005524">
    <property type="term" value="F:ATP binding"/>
    <property type="evidence" value="ECO:0007669"/>
    <property type="project" value="UniProtKB-KW"/>
</dbReference>
<evidence type="ECO:0000256" key="8">
    <source>
        <dbReference type="ARBA" id="ARBA00022840"/>
    </source>
</evidence>
<dbReference type="SUPFAM" id="SSF52540">
    <property type="entry name" value="P-loop containing nucleoside triphosphate hydrolases"/>
    <property type="match status" value="1"/>
</dbReference>
<feature type="domain" description="Helicase ATP-binding" evidence="11">
    <location>
        <begin position="303"/>
        <end position="459"/>
    </location>
</feature>
<evidence type="ECO:0000256" key="2">
    <source>
        <dbReference type="ARBA" id="ARBA00008598"/>
    </source>
</evidence>
<evidence type="ECO:0000256" key="1">
    <source>
        <dbReference type="ARBA" id="ARBA00000851"/>
    </source>
</evidence>
<protein>
    <recommendedName>
        <fullName evidence="10">Type I restriction enzyme endonuclease subunit</fullName>
        <shortName evidence="10">R protein</shortName>
        <ecNumber evidence="10">3.1.21.3</ecNumber>
    </recommendedName>
</protein>
<dbReference type="Proteomes" id="UP000265916">
    <property type="component" value="Unassembled WGS sequence"/>
</dbReference>
<keyword evidence="8 10" id="KW-0067">ATP-binding</keyword>
<dbReference type="InterPro" id="IPR027417">
    <property type="entry name" value="P-loop_NTPase"/>
</dbReference>
<gene>
    <name evidence="12" type="ORF">CKF58_05580</name>
</gene>
<dbReference type="NCBIfam" id="TIGR00348">
    <property type="entry name" value="hsdR"/>
    <property type="match status" value="1"/>
</dbReference>
<evidence type="ECO:0000259" key="11">
    <source>
        <dbReference type="PROSITE" id="PS51192"/>
    </source>
</evidence>
<keyword evidence="7 10" id="KW-0378">Hydrolase</keyword>
<keyword evidence="9 10" id="KW-0238">DNA-binding</keyword>
<organism evidence="12 13">
    <name type="scientific">Psittacicella hinzii</name>
    <dbReference type="NCBI Taxonomy" id="2028575"/>
    <lineage>
        <taxon>Bacteria</taxon>
        <taxon>Pseudomonadati</taxon>
        <taxon>Pseudomonadota</taxon>
        <taxon>Gammaproteobacteria</taxon>
        <taxon>Pasteurellales</taxon>
        <taxon>Psittacicellaceae</taxon>
        <taxon>Psittacicella</taxon>
    </lineage>
</organism>
<keyword evidence="3" id="KW-0540">Nuclease</keyword>
<dbReference type="InterPro" id="IPR051268">
    <property type="entry name" value="Type-I_R_enzyme_R_subunit"/>
</dbReference>
<dbReference type="EC" id="3.1.21.3" evidence="10"/>
<dbReference type="GO" id="GO:0009307">
    <property type="term" value="P:DNA restriction-modification system"/>
    <property type="evidence" value="ECO:0007669"/>
    <property type="project" value="UniProtKB-KW"/>
</dbReference>
<dbReference type="InterPro" id="IPR014001">
    <property type="entry name" value="Helicase_ATP-bd"/>
</dbReference>
<proteinExistence type="inferred from homology"/>
<keyword evidence="5 10" id="KW-0680">Restriction system</keyword>
<reference evidence="12 13" key="1">
    <citation type="submission" date="2017-08" db="EMBL/GenBank/DDBJ databases">
        <title>Reclassification of Bisgaard taxon 37 and 44.</title>
        <authorList>
            <person name="Christensen H."/>
        </authorList>
    </citation>
    <scope>NUCLEOTIDE SEQUENCE [LARGE SCALE GENOMIC DNA]</scope>
    <source>
        <strain evidence="12 13">111</strain>
    </source>
</reference>
<comment type="subunit">
    <text evidence="10">The type I restriction/modification system is composed of three polypeptides R, M and S.</text>
</comment>
<dbReference type="InterPro" id="IPR055180">
    <property type="entry name" value="HsdR_RecA-like_helicase_dom_2"/>
</dbReference>
<dbReference type="SMART" id="SM00487">
    <property type="entry name" value="DEXDc"/>
    <property type="match status" value="1"/>
</dbReference>
<comment type="similarity">
    <text evidence="2 10">Belongs to the HsdR family.</text>
</comment>
<dbReference type="Gene3D" id="3.40.50.300">
    <property type="entry name" value="P-loop containing nucleotide triphosphate hydrolases"/>
    <property type="match status" value="2"/>
</dbReference>
<dbReference type="Pfam" id="PF22679">
    <property type="entry name" value="T1R_D3-like"/>
    <property type="match status" value="1"/>
</dbReference>
<evidence type="ECO:0000256" key="7">
    <source>
        <dbReference type="ARBA" id="ARBA00022801"/>
    </source>
</evidence>
<keyword evidence="13" id="KW-1185">Reference proteome</keyword>
<dbReference type="CDD" id="cd22332">
    <property type="entry name" value="HsdR_N"/>
    <property type="match status" value="1"/>
</dbReference>
<dbReference type="PROSITE" id="PS51192">
    <property type="entry name" value="HELICASE_ATP_BIND_1"/>
    <property type="match status" value="1"/>
</dbReference>
<evidence type="ECO:0000313" key="12">
    <source>
        <dbReference type="EMBL" id="RIY36815.1"/>
    </source>
</evidence>
<dbReference type="OrthoDB" id="9758243at2"/>
<dbReference type="InterPro" id="IPR004473">
    <property type="entry name" value="Restrct_endonuc_typeI_HsdR"/>
</dbReference>